<dbReference type="EC" id="2.7.1.59" evidence="2"/>
<organism evidence="2">
    <name type="scientific">uncultured Gemmatimonadaceae bacterium</name>
    <dbReference type="NCBI Taxonomy" id="246130"/>
    <lineage>
        <taxon>Bacteria</taxon>
        <taxon>Pseudomonadati</taxon>
        <taxon>Gemmatimonadota</taxon>
        <taxon>Gemmatimonadia</taxon>
        <taxon>Gemmatimonadales</taxon>
        <taxon>Gemmatimonadaceae</taxon>
        <taxon>environmental samples</taxon>
    </lineage>
</organism>
<dbReference type="Gene3D" id="3.30.420.40">
    <property type="match status" value="2"/>
</dbReference>
<dbReference type="AlphaFoldDB" id="A0A6J4MFW4"/>
<dbReference type="InterPro" id="IPR002731">
    <property type="entry name" value="ATPase_BadF"/>
</dbReference>
<accession>A0A6J4MFW4</accession>
<evidence type="ECO:0000313" key="2">
    <source>
        <dbReference type="EMBL" id="CAA9356932.1"/>
    </source>
</evidence>
<protein>
    <submittedName>
        <fullName evidence="2">N-acetylglucosamine kinase of eukaryotic type</fullName>
        <ecNumber evidence="2">2.7.1.59</ecNumber>
    </submittedName>
</protein>
<dbReference type="SUPFAM" id="SSF53067">
    <property type="entry name" value="Actin-like ATPase domain"/>
    <property type="match status" value="2"/>
</dbReference>
<dbReference type="PANTHER" id="PTHR43190">
    <property type="entry name" value="N-ACETYL-D-GLUCOSAMINE KINASE"/>
    <property type="match status" value="1"/>
</dbReference>
<gene>
    <name evidence="2" type="ORF">AVDCRST_MAG11-3869</name>
</gene>
<dbReference type="GO" id="GO:0045127">
    <property type="term" value="F:N-acetylglucosamine kinase activity"/>
    <property type="evidence" value="ECO:0007669"/>
    <property type="project" value="UniProtKB-EC"/>
</dbReference>
<dbReference type="InterPro" id="IPR052519">
    <property type="entry name" value="Euk-type_GlcNAc_Kinase"/>
</dbReference>
<dbReference type="Pfam" id="PF01869">
    <property type="entry name" value="BcrAD_BadFG"/>
    <property type="match status" value="1"/>
</dbReference>
<dbReference type="InterPro" id="IPR043129">
    <property type="entry name" value="ATPase_NBD"/>
</dbReference>
<feature type="domain" description="ATPase BadF/BadG/BcrA/BcrD type" evidence="1">
    <location>
        <begin position="6"/>
        <end position="298"/>
    </location>
</feature>
<dbReference type="PANTHER" id="PTHR43190:SF3">
    <property type="entry name" value="N-ACETYL-D-GLUCOSAMINE KINASE"/>
    <property type="match status" value="1"/>
</dbReference>
<sequence>MSAVVIGLDGGGSKTRVIVADESGGTISAVEGPGCAVRPNGVERSADTIAALVRDALESAGMPHVTPRVLCAGVAGVGRDADRQALWQSLTSRELADEVVVHADAAVALDDAFGEDAGILLVAGTGSIAYGRSPAGTFGRCGGWGPVFGDEGSGAWIGRRALSVVTASSDGREPETALVGAVLTATQTGEVRDLVEWAAAATPATFATLAPAVIATAQAGDLRANAILALAAEELTLHVRALARQLFVDERAAVQVALAGGLLAPRSALRRRVEQRLKSAVPGAEVLAKEIDPARGAVRGALRFLGVAAPE</sequence>
<dbReference type="CDD" id="cd24007">
    <property type="entry name" value="ASKHA_NBD_eukNAGK-like"/>
    <property type="match status" value="1"/>
</dbReference>
<evidence type="ECO:0000259" key="1">
    <source>
        <dbReference type="Pfam" id="PF01869"/>
    </source>
</evidence>
<name>A0A6J4MFW4_9BACT</name>
<reference evidence="2" key="1">
    <citation type="submission" date="2020-02" db="EMBL/GenBank/DDBJ databases">
        <authorList>
            <person name="Meier V. D."/>
        </authorList>
    </citation>
    <scope>NUCLEOTIDE SEQUENCE</scope>
    <source>
        <strain evidence="2">AVDCRST_MAG11</strain>
    </source>
</reference>
<keyword evidence="2" id="KW-0418">Kinase</keyword>
<proteinExistence type="predicted"/>
<keyword evidence="2" id="KW-0808">Transferase</keyword>
<dbReference type="EMBL" id="CADCTU010000821">
    <property type="protein sequence ID" value="CAA9356932.1"/>
    <property type="molecule type" value="Genomic_DNA"/>
</dbReference>